<sequence>MWSGTWSSRTSLQFEGLFHVIGENIYVGPSVLSFKVCAGLMGVGVLSFVIHQVCFRMVCAIITDDFKSFHGHMVKASYPNKPNG</sequence>
<comment type="caution">
    <text evidence="1">The sequence shown here is derived from an EMBL/GenBank/DDBJ whole genome shotgun (WGS) entry which is preliminary data.</text>
</comment>
<accession>A0AAN9I3R8</accession>
<evidence type="ECO:0000313" key="2">
    <source>
        <dbReference type="Proteomes" id="UP001359559"/>
    </source>
</evidence>
<dbReference type="AlphaFoldDB" id="A0AAN9I3R8"/>
<proteinExistence type="predicted"/>
<dbReference type="Proteomes" id="UP001359559">
    <property type="component" value="Unassembled WGS sequence"/>
</dbReference>
<name>A0AAN9I3R8_CLITE</name>
<reference evidence="1 2" key="1">
    <citation type="submission" date="2024-01" db="EMBL/GenBank/DDBJ databases">
        <title>The genomes of 5 underutilized Papilionoideae crops provide insights into root nodulation and disease resistance.</title>
        <authorList>
            <person name="Yuan L."/>
        </authorList>
    </citation>
    <scope>NUCLEOTIDE SEQUENCE [LARGE SCALE GENOMIC DNA]</scope>
    <source>
        <strain evidence="1">LY-2023</strain>
        <tissue evidence="1">Leaf</tissue>
    </source>
</reference>
<gene>
    <name evidence="1" type="ORF">RJT34_30114</name>
</gene>
<organism evidence="1 2">
    <name type="scientific">Clitoria ternatea</name>
    <name type="common">Butterfly pea</name>
    <dbReference type="NCBI Taxonomy" id="43366"/>
    <lineage>
        <taxon>Eukaryota</taxon>
        <taxon>Viridiplantae</taxon>
        <taxon>Streptophyta</taxon>
        <taxon>Embryophyta</taxon>
        <taxon>Tracheophyta</taxon>
        <taxon>Spermatophyta</taxon>
        <taxon>Magnoliopsida</taxon>
        <taxon>eudicotyledons</taxon>
        <taxon>Gunneridae</taxon>
        <taxon>Pentapetalae</taxon>
        <taxon>rosids</taxon>
        <taxon>fabids</taxon>
        <taxon>Fabales</taxon>
        <taxon>Fabaceae</taxon>
        <taxon>Papilionoideae</taxon>
        <taxon>50 kb inversion clade</taxon>
        <taxon>NPAAA clade</taxon>
        <taxon>indigoferoid/millettioid clade</taxon>
        <taxon>Phaseoleae</taxon>
        <taxon>Clitoria</taxon>
    </lineage>
</organism>
<keyword evidence="2" id="KW-1185">Reference proteome</keyword>
<dbReference type="EMBL" id="JAYKXN010000008">
    <property type="protein sequence ID" value="KAK7262540.1"/>
    <property type="molecule type" value="Genomic_DNA"/>
</dbReference>
<evidence type="ECO:0000313" key="1">
    <source>
        <dbReference type="EMBL" id="KAK7262540.1"/>
    </source>
</evidence>
<protein>
    <submittedName>
        <fullName evidence="1">Uncharacterized protein</fullName>
    </submittedName>
</protein>